<evidence type="ECO:0000256" key="1">
    <source>
        <dbReference type="SAM" id="MobiDB-lite"/>
    </source>
</evidence>
<accession>A0ABN1SKH7</accession>
<comment type="caution">
    <text evidence="2">The sequence shown here is derived from an EMBL/GenBank/DDBJ whole genome shotgun (WGS) entry which is preliminary data.</text>
</comment>
<protein>
    <submittedName>
        <fullName evidence="2">Uncharacterized protein</fullName>
    </submittedName>
</protein>
<feature type="compositionally biased region" description="Basic and acidic residues" evidence="1">
    <location>
        <begin position="198"/>
        <end position="208"/>
    </location>
</feature>
<name>A0ABN1SKH7_9ACTN</name>
<dbReference type="EMBL" id="BAAAIE010000065">
    <property type="protein sequence ID" value="GAA0994101.1"/>
    <property type="molecule type" value="Genomic_DNA"/>
</dbReference>
<evidence type="ECO:0000313" key="3">
    <source>
        <dbReference type="Proteomes" id="UP001500033"/>
    </source>
</evidence>
<sequence length="328" mass="32919">MGWGTDGQGQHAVAQAGGVPLDAVEDGGGRVAAIAVGNVRVSPDRVDVAHRARGVGEVLLGDEDKGSTGQMAAGHGLFGVGDLVRAAADVDGARRAARVGPPGHTAFDGQVDLVCGGAVPVAGVRASDSVGQPRAAHGRRRARGQIEEDGAGRRQVAQGADGAARFDDAAEFRQPGGEGVGDGTGAPTGHGPAVPVRSRREHELDRGTARAGEGTQRVSGGPGEQGACRFAMPAAGCRPGGGRRPQTESGGQDRMARQPCHGPHPVVDQCVVVRGQRCEQAPPGGSVPAQPPCGDGQVAVEHRGVAAVEGVGEVGLGVRPVKSVAFES</sequence>
<reference evidence="2 3" key="1">
    <citation type="journal article" date="2019" name="Int. J. Syst. Evol. Microbiol.">
        <title>The Global Catalogue of Microorganisms (GCM) 10K type strain sequencing project: providing services to taxonomists for standard genome sequencing and annotation.</title>
        <authorList>
            <consortium name="The Broad Institute Genomics Platform"/>
            <consortium name="The Broad Institute Genome Sequencing Center for Infectious Disease"/>
            <person name="Wu L."/>
            <person name="Ma J."/>
        </authorList>
    </citation>
    <scope>NUCLEOTIDE SEQUENCE [LARGE SCALE GENOMIC DNA]</scope>
    <source>
        <strain evidence="2 3">JCM 11445</strain>
    </source>
</reference>
<organism evidence="2 3">
    <name type="scientific">Streptomyces rhizosphaericus</name>
    <dbReference type="NCBI Taxonomy" id="114699"/>
    <lineage>
        <taxon>Bacteria</taxon>
        <taxon>Bacillati</taxon>
        <taxon>Actinomycetota</taxon>
        <taxon>Actinomycetes</taxon>
        <taxon>Kitasatosporales</taxon>
        <taxon>Streptomycetaceae</taxon>
        <taxon>Streptomyces</taxon>
        <taxon>Streptomyces violaceusniger group</taxon>
    </lineage>
</organism>
<feature type="region of interest" description="Disordered" evidence="1">
    <location>
        <begin position="128"/>
        <end position="260"/>
    </location>
</feature>
<evidence type="ECO:0000313" key="2">
    <source>
        <dbReference type="EMBL" id="GAA0994101.1"/>
    </source>
</evidence>
<gene>
    <name evidence="2" type="ORF">GCM10009576_074960</name>
</gene>
<keyword evidence="3" id="KW-1185">Reference proteome</keyword>
<dbReference type="Proteomes" id="UP001500033">
    <property type="component" value="Unassembled WGS sequence"/>
</dbReference>
<feature type="compositionally biased region" description="Gly residues" evidence="1">
    <location>
        <begin position="176"/>
        <end position="188"/>
    </location>
</feature>
<proteinExistence type="predicted"/>